<sequence length="111" mass="11844">MLQQWFNRDVGRAKLLNLVPQNRPTQSTRSSSVANNEDGVSCGVLCAAQAYSYVSGNTSLKRVLLHLLNAKTSSSGRKWSRLGSLTERGLAILCAISAAPEYAMSAGIDGS</sequence>
<proteinExistence type="predicted"/>
<accession>A0A8T1EW90</accession>
<name>A0A8T1EW90_9STRA</name>
<organism evidence="1 2">
    <name type="scientific">Phytophthora cactorum</name>
    <dbReference type="NCBI Taxonomy" id="29920"/>
    <lineage>
        <taxon>Eukaryota</taxon>
        <taxon>Sar</taxon>
        <taxon>Stramenopiles</taxon>
        <taxon>Oomycota</taxon>
        <taxon>Peronosporomycetes</taxon>
        <taxon>Peronosporales</taxon>
        <taxon>Peronosporaceae</taxon>
        <taxon>Phytophthora</taxon>
    </lineage>
</organism>
<reference evidence="1" key="1">
    <citation type="submission" date="2018-10" db="EMBL/GenBank/DDBJ databases">
        <title>Effector identification in a new, highly contiguous assembly of the strawberry crown rot pathogen Phytophthora cactorum.</title>
        <authorList>
            <person name="Armitage A.D."/>
            <person name="Nellist C.F."/>
            <person name="Bates H."/>
            <person name="Vickerstaff R.J."/>
            <person name="Harrison R.J."/>
        </authorList>
    </citation>
    <scope>NUCLEOTIDE SEQUENCE</scope>
    <source>
        <strain evidence="1">P415</strain>
    </source>
</reference>
<dbReference type="AlphaFoldDB" id="A0A8T1EW90"/>
<evidence type="ECO:0000313" key="2">
    <source>
        <dbReference type="Proteomes" id="UP000697107"/>
    </source>
</evidence>
<dbReference type="Proteomes" id="UP000697107">
    <property type="component" value="Unassembled WGS sequence"/>
</dbReference>
<comment type="caution">
    <text evidence="1">The sequence shown here is derived from an EMBL/GenBank/DDBJ whole genome shotgun (WGS) entry which is preliminary data.</text>
</comment>
<gene>
    <name evidence="1" type="ORF">PC118_g21317</name>
</gene>
<evidence type="ECO:0000313" key="1">
    <source>
        <dbReference type="EMBL" id="KAG2962647.1"/>
    </source>
</evidence>
<protein>
    <submittedName>
        <fullName evidence="1">Uncharacterized protein</fullName>
    </submittedName>
</protein>
<dbReference type="EMBL" id="RCML01001431">
    <property type="protein sequence ID" value="KAG2962647.1"/>
    <property type="molecule type" value="Genomic_DNA"/>
</dbReference>